<dbReference type="Proteomes" id="UP001220022">
    <property type="component" value="Unassembled WGS sequence"/>
</dbReference>
<reference evidence="2 3" key="1">
    <citation type="submission" date="2023-03" db="EMBL/GenBank/DDBJ databases">
        <title>Draft genome sequence of type strain Streptomyces ferralitis JCM 14344.</title>
        <authorList>
            <person name="Klaysubun C."/>
            <person name="Duangmal K."/>
        </authorList>
    </citation>
    <scope>NUCLEOTIDE SEQUENCE [LARGE SCALE GENOMIC DNA]</scope>
    <source>
        <strain evidence="2 3">JCM 14344</strain>
    </source>
</reference>
<organism evidence="2 3">
    <name type="scientific">Streptantibioticus ferralitis</name>
    <dbReference type="NCBI Taxonomy" id="236510"/>
    <lineage>
        <taxon>Bacteria</taxon>
        <taxon>Bacillati</taxon>
        <taxon>Actinomycetota</taxon>
        <taxon>Actinomycetes</taxon>
        <taxon>Kitasatosporales</taxon>
        <taxon>Streptomycetaceae</taxon>
        <taxon>Streptantibioticus</taxon>
    </lineage>
</organism>
<dbReference type="RefSeq" id="WP_275820341.1">
    <property type="nucleotide sequence ID" value="NZ_BAAANM010000030.1"/>
</dbReference>
<keyword evidence="3" id="KW-1185">Reference proteome</keyword>
<name>A0ABT5Z8D5_9ACTN</name>
<feature type="region of interest" description="Disordered" evidence="1">
    <location>
        <begin position="1"/>
        <end position="28"/>
    </location>
</feature>
<comment type="caution">
    <text evidence="2">The sequence shown here is derived from an EMBL/GenBank/DDBJ whole genome shotgun (WGS) entry which is preliminary data.</text>
</comment>
<evidence type="ECO:0000256" key="1">
    <source>
        <dbReference type="SAM" id="MobiDB-lite"/>
    </source>
</evidence>
<gene>
    <name evidence="2" type="ORF">P2L57_31510</name>
</gene>
<accession>A0ABT5Z8D5</accession>
<evidence type="ECO:0000313" key="2">
    <source>
        <dbReference type="EMBL" id="MDF2260090.1"/>
    </source>
</evidence>
<sequence>MIWSSQVLGPASDQTVRDGTPSVGRRDGQLKDFDFSTLPVAEPMQRSLAAALAAAVKGWSSHETSPRQFRELKGFAEFASQQERPPHDLDELNAALLKAWSLRLKDSPGGRAMFRNVTALLRKDPRVHTGPAAEELARRVPMLPRQRKSYAATELDQIRLTARRTFRSALLRIEKNAAYLERGRAVARIRSPARTAVRAAI</sequence>
<protein>
    <submittedName>
        <fullName evidence="2">Uncharacterized protein</fullName>
    </submittedName>
</protein>
<proteinExistence type="predicted"/>
<dbReference type="EMBL" id="JARHTQ010000029">
    <property type="protein sequence ID" value="MDF2260090.1"/>
    <property type="molecule type" value="Genomic_DNA"/>
</dbReference>
<evidence type="ECO:0000313" key="3">
    <source>
        <dbReference type="Proteomes" id="UP001220022"/>
    </source>
</evidence>